<dbReference type="PANTHER" id="PTHR43751">
    <property type="entry name" value="SULFATASE"/>
    <property type="match status" value="1"/>
</dbReference>
<dbReference type="SUPFAM" id="SSF53649">
    <property type="entry name" value="Alkaline phosphatase-like"/>
    <property type="match status" value="1"/>
</dbReference>
<evidence type="ECO:0000313" key="5">
    <source>
        <dbReference type="EMBL" id="RDC55928.1"/>
    </source>
</evidence>
<evidence type="ECO:0000313" key="6">
    <source>
        <dbReference type="Proteomes" id="UP000253961"/>
    </source>
</evidence>
<dbReference type="PROSITE" id="PS00523">
    <property type="entry name" value="SULFATASE_1"/>
    <property type="match status" value="1"/>
</dbReference>
<dbReference type="Proteomes" id="UP000253961">
    <property type="component" value="Unassembled WGS sequence"/>
</dbReference>
<dbReference type="GO" id="GO:0016787">
    <property type="term" value="F:hydrolase activity"/>
    <property type="evidence" value="ECO:0007669"/>
    <property type="project" value="UniProtKB-KW"/>
</dbReference>
<dbReference type="PANTHER" id="PTHR43751:SF6">
    <property type="entry name" value="N-ACETYLGALACTOSAMINE-6-O-SULFATASE"/>
    <property type="match status" value="1"/>
</dbReference>
<dbReference type="Gene3D" id="3.40.720.10">
    <property type="entry name" value="Alkaline Phosphatase, subunit A"/>
    <property type="match status" value="1"/>
</dbReference>
<dbReference type="Gene3D" id="3.30.1120.10">
    <property type="match status" value="1"/>
</dbReference>
<dbReference type="InterPro" id="IPR052701">
    <property type="entry name" value="GAG_Ulvan_Degrading_Sulfatases"/>
</dbReference>
<dbReference type="RefSeq" id="WP_115403392.1">
    <property type="nucleotide sequence ID" value="NZ_QPKV01000005.1"/>
</dbReference>
<dbReference type="PROSITE" id="PS00149">
    <property type="entry name" value="SULFATASE_2"/>
    <property type="match status" value="1"/>
</dbReference>
<dbReference type="CDD" id="cd16143">
    <property type="entry name" value="ARS_like"/>
    <property type="match status" value="1"/>
</dbReference>
<comment type="caution">
    <text evidence="5">The sequence shown here is derived from an EMBL/GenBank/DDBJ whole genome shotgun (WGS) entry which is preliminary data.</text>
</comment>
<keyword evidence="6" id="KW-1185">Reference proteome</keyword>
<dbReference type="OrthoDB" id="9764377at2"/>
<dbReference type="AlphaFoldDB" id="A0A369Q0R4"/>
<gene>
    <name evidence="5" type="ORF">DU508_13770</name>
</gene>
<feature type="chain" id="PRO_5017067201" evidence="3">
    <location>
        <begin position="18"/>
        <end position="499"/>
    </location>
</feature>
<feature type="domain" description="Sulfatase N-terminal" evidence="4">
    <location>
        <begin position="22"/>
        <end position="393"/>
    </location>
</feature>
<feature type="signal peptide" evidence="3">
    <location>
        <begin position="1"/>
        <end position="17"/>
    </location>
</feature>
<sequence length="499" mass="54732">MKSLLTLIMLFSFLVGSGQTRPNVILICADDLGYGDLSCYGATRIKTPNLDKLAASGIRFTNGHSTSATCTPSRYALITGEYPWRKKGTGVLPGDAALIVPTGRTTLPKVFQNAGYKTAIIGKWHLGLGDRVEKNWNEEIKPGPNEVGFDYSFIFPATADRVPTVFLKDHHVVALDRNDPITVDYRNKVGDDPTGKEHPELLKIKSSPGQGHNNTIVNGIGRIGYMSGGKMSRWVDEELSYTFLEQAKTFISDQKKEPFFLYFAMTEPHVPRMPATMFKDKSGLGLRGDAILQLDWTVGEIMKQLEAQGIARNTLIVFTSDNGPVLDDGYQDEAVARLGGHSPAGTLRGGKYSAFEAGTRVPFILNWPSGIKPAVSGALVSHIDFVRSFAALLKQNIQAGEASDSENHIDTFLGKSRAGRSVYVEQGGALSVIKDNWKYISPQKGLAFDSLVGIETGNSETAQLFDLSLDKEERNNLAAKYLHKMEELSQLLELIKKNQ</sequence>
<evidence type="ECO:0000259" key="4">
    <source>
        <dbReference type="Pfam" id="PF00884"/>
    </source>
</evidence>
<evidence type="ECO:0000256" key="3">
    <source>
        <dbReference type="SAM" id="SignalP"/>
    </source>
</evidence>
<name>A0A369Q0R4_9SPHI</name>
<organism evidence="5 6">
    <name type="scientific">Pedobacter chinensis</name>
    <dbReference type="NCBI Taxonomy" id="2282421"/>
    <lineage>
        <taxon>Bacteria</taxon>
        <taxon>Pseudomonadati</taxon>
        <taxon>Bacteroidota</taxon>
        <taxon>Sphingobacteriia</taxon>
        <taxon>Sphingobacteriales</taxon>
        <taxon>Sphingobacteriaceae</taxon>
        <taxon>Pedobacter</taxon>
    </lineage>
</organism>
<accession>A0A369Q0R4</accession>
<evidence type="ECO:0000256" key="1">
    <source>
        <dbReference type="ARBA" id="ARBA00008779"/>
    </source>
</evidence>
<comment type="similarity">
    <text evidence="1">Belongs to the sulfatase family.</text>
</comment>
<evidence type="ECO:0000256" key="2">
    <source>
        <dbReference type="ARBA" id="ARBA00022801"/>
    </source>
</evidence>
<keyword evidence="3" id="KW-0732">Signal</keyword>
<protein>
    <submittedName>
        <fullName evidence="5">Arylsulfatase</fullName>
    </submittedName>
</protein>
<keyword evidence="2" id="KW-0378">Hydrolase</keyword>
<reference evidence="5 6" key="1">
    <citation type="submission" date="2018-07" db="EMBL/GenBank/DDBJ databases">
        <title>Pedobacter sp. nov., isolated from soil.</title>
        <authorList>
            <person name="Zhou L.Y."/>
            <person name="Du Z.J."/>
        </authorList>
    </citation>
    <scope>NUCLEOTIDE SEQUENCE [LARGE SCALE GENOMIC DNA]</scope>
    <source>
        <strain evidence="5 6">JDX94</strain>
    </source>
</reference>
<dbReference type="InterPro" id="IPR024607">
    <property type="entry name" value="Sulfatase_CS"/>
</dbReference>
<dbReference type="InterPro" id="IPR017850">
    <property type="entry name" value="Alkaline_phosphatase_core_sf"/>
</dbReference>
<proteinExistence type="inferred from homology"/>
<dbReference type="EMBL" id="QPKV01000005">
    <property type="protein sequence ID" value="RDC55928.1"/>
    <property type="molecule type" value="Genomic_DNA"/>
</dbReference>
<dbReference type="Pfam" id="PF00884">
    <property type="entry name" value="Sulfatase"/>
    <property type="match status" value="1"/>
</dbReference>
<dbReference type="InterPro" id="IPR000917">
    <property type="entry name" value="Sulfatase_N"/>
</dbReference>